<dbReference type="InterPro" id="IPR029056">
    <property type="entry name" value="Ribokinase-like"/>
</dbReference>
<evidence type="ECO:0000259" key="5">
    <source>
        <dbReference type="Pfam" id="PF00294"/>
    </source>
</evidence>
<dbReference type="PROSITE" id="PS00584">
    <property type="entry name" value="PFKB_KINASES_2"/>
    <property type="match status" value="1"/>
</dbReference>
<dbReference type="HOGENOM" id="CLU_027634_6_0_2"/>
<evidence type="ECO:0000313" key="6">
    <source>
        <dbReference type="EMBL" id="ADP77892.1"/>
    </source>
</evidence>
<proteinExistence type="inferred from homology"/>
<dbReference type="InterPro" id="IPR011611">
    <property type="entry name" value="PfkB_dom"/>
</dbReference>
<dbReference type="SUPFAM" id="SSF53613">
    <property type="entry name" value="Ribokinase-like"/>
    <property type="match status" value="1"/>
</dbReference>
<dbReference type="InterPro" id="IPR052700">
    <property type="entry name" value="Carb_kinase_PfkB-like"/>
</dbReference>
<dbReference type="EMBL" id="CP002278">
    <property type="protein sequence ID" value="ADP77892.1"/>
    <property type="molecule type" value="Genomic_DNA"/>
</dbReference>
<dbReference type="Pfam" id="PF00294">
    <property type="entry name" value="PfkB"/>
    <property type="match status" value="1"/>
</dbReference>
<keyword evidence="2 4" id="KW-0808">Transferase</keyword>
<organism evidence="6 7">
    <name type="scientific">Methanothermus fervidus (strain ATCC 43054 / DSM 2088 / JCM 10308 / V24 S)</name>
    <dbReference type="NCBI Taxonomy" id="523846"/>
    <lineage>
        <taxon>Archaea</taxon>
        <taxon>Methanobacteriati</taxon>
        <taxon>Methanobacteriota</taxon>
        <taxon>Methanomada group</taxon>
        <taxon>Methanobacteria</taxon>
        <taxon>Methanobacteriales</taxon>
        <taxon>Methanothermaceae</taxon>
        <taxon>Methanothermus</taxon>
    </lineage>
</organism>
<dbReference type="OrthoDB" id="26949at2157"/>
<dbReference type="STRING" id="523846.Mfer_1098"/>
<gene>
    <name evidence="6" type="ordered locus">Mfer_1098</name>
</gene>
<dbReference type="Gene3D" id="3.40.1190.20">
    <property type="match status" value="1"/>
</dbReference>
<name>E3GWC7_METFV</name>
<reference evidence="6 7" key="1">
    <citation type="journal article" date="2010" name="Stand. Genomic Sci.">
        <title>Complete genome sequence of Methanothermus fervidus type strain (V24S).</title>
        <authorList>
            <person name="Anderson I."/>
            <person name="Djao O.D."/>
            <person name="Misra M."/>
            <person name="Chertkov O."/>
            <person name="Nolan M."/>
            <person name="Lucas S."/>
            <person name="Lapidus A."/>
            <person name="Del Rio T.G."/>
            <person name="Tice H."/>
            <person name="Cheng J.F."/>
            <person name="Tapia R."/>
            <person name="Han C."/>
            <person name="Goodwin L."/>
            <person name="Pitluck S."/>
            <person name="Liolios K."/>
            <person name="Ivanova N."/>
            <person name="Mavromatis K."/>
            <person name="Mikhailova N."/>
            <person name="Pati A."/>
            <person name="Brambilla E."/>
            <person name="Chen A."/>
            <person name="Palaniappan K."/>
            <person name="Land M."/>
            <person name="Hauser L."/>
            <person name="Chang Y.J."/>
            <person name="Jeffries C.D."/>
            <person name="Sikorski J."/>
            <person name="Spring S."/>
            <person name="Rohde M."/>
            <person name="Eichinger K."/>
            <person name="Huber H."/>
            <person name="Wirth R."/>
            <person name="Goker M."/>
            <person name="Detter J.C."/>
            <person name="Woyke T."/>
            <person name="Bristow J."/>
            <person name="Eisen J.A."/>
            <person name="Markowitz V."/>
            <person name="Hugenholtz P."/>
            <person name="Klenk H.P."/>
            <person name="Kyrpides N.C."/>
        </authorList>
    </citation>
    <scope>NUCLEOTIDE SEQUENCE [LARGE SCALE GENOMIC DNA]</scope>
    <source>
        <strain evidence="7">ATCC 43054 / DSM 2088 / JCM 10308 / V24 S</strain>
    </source>
</reference>
<feature type="domain" description="Carbohydrate kinase PfkB" evidence="5">
    <location>
        <begin position="4"/>
        <end position="292"/>
    </location>
</feature>
<comment type="similarity">
    <text evidence="1 4">Belongs to the carbohydrate kinase PfkB family.</text>
</comment>
<dbReference type="KEGG" id="mfv:Mfer_1098"/>
<evidence type="ECO:0000313" key="7">
    <source>
        <dbReference type="Proteomes" id="UP000002315"/>
    </source>
</evidence>
<dbReference type="AlphaFoldDB" id="E3GWC7"/>
<evidence type="ECO:0000256" key="3">
    <source>
        <dbReference type="ARBA" id="ARBA00022777"/>
    </source>
</evidence>
<keyword evidence="3 4" id="KW-0418">Kinase</keyword>
<accession>E3GWC7</accession>
<dbReference type="InterPro" id="IPR002173">
    <property type="entry name" value="Carboh/pur_kinase_PfkB_CS"/>
</dbReference>
<dbReference type="PANTHER" id="PTHR43320">
    <property type="entry name" value="SUGAR KINASE"/>
    <property type="match status" value="1"/>
</dbReference>
<evidence type="ECO:0000256" key="1">
    <source>
        <dbReference type="ARBA" id="ARBA00010688"/>
    </source>
</evidence>
<dbReference type="CDD" id="cd01942">
    <property type="entry name" value="ribokinase_group_A"/>
    <property type="match status" value="1"/>
</dbReference>
<dbReference type="PANTHER" id="PTHR43320:SF3">
    <property type="entry name" value="CARBOHYDRATE KINASE PFKB DOMAIN-CONTAINING PROTEIN"/>
    <property type="match status" value="1"/>
</dbReference>
<dbReference type="PRINTS" id="PR00990">
    <property type="entry name" value="RIBOKINASE"/>
</dbReference>
<dbReference type="InterPro" id="IPR002139">
    <property type="entry name" value="Ribo/fructo_kinase"/>
</dbReference>
<dbReference type="Proteomes" id="UP000002315">
    <property type="component" value="Chromosome"/>
</dbReference>
<keyword evidence="7" id="KW-1185">Reference proteome</keyword>
<sequence length="312" mass="35013">MKYDVVGFGALNVDNIYLVDEIAGVDEETSIRSQKRYIGGSAANTIIGLSRLGVKCAYIGKIAKDEEGKFIKNRLLDEGVDTRCLITSSDGRSGKVFVFVDRSGNRAIYVDPGVNDTITIDEIEKICFSTKILHLTSFVGKISFKTQKSILNKIDSRTTVSFDPGMLYVRMGEKALREFLEKTNILLINEKEIRILCDEEDYKRAANSLLDYVDIIVVKRGKNSVYLRTKNLELFVPTLKVKCVDTTGAGDAFNAGFLYGYLNNYSLRKSCMLGNYVASCCIKKFGATDGIPRNLNGFKKYEERVKNETFYK</sequence>
<protein>
    <submittedName>
        <fullName evidence="6">PfkB domain protein</fullName>
    </submittedName>
</protein>
<evidence type="ECO:0000256" key="4">
    <source>
        <dbReference type="RuleBase" id="RU003704"/>
    </source>
</evidence>
<dbReference type="GO" id="GO:0016301">
    <property type="term" value="F:kinase activity"/>
    <property type="evidence" value="ECO:0007669"/>
    <property type="project" value="UniProtKB-KW"/>
</dbReference>
<evidence type="ECO:0000256" key="2">
    <source>
        <dbReference type="ARBA" id="ARBA00022679"/>
    </source>
</evidence>